<feature type="region of interest" description="Disordered" evidence="1">
    <location>
        <begin position="115"/>
        <end position="214"/>
    </location>
</feature>
<feature type="compositionally biased region" description="Low complexity" evidence="1">
    <location>
        <begin position="122"/>
        <end position="138"/>
    </location>
</feature>
<comment type="caution">
    <text evidence="2">The sequence shown here is derived from an EMBL/GenBank/DDBJ whole genome shotgun (WGS) entry which is preliminary data.</text>
</comment>
<dbReference type="Proteomes" id="UP000785679">
    <property type="component" value="Unassembled WGS sequence"/>
</dbReference>
<feature type="compositionally biased region" description="Polar residues" evidence="1">
    <location>
        <begin position="189"/>
        <end position="214"/>
    </location>
</feature>
<organism evidence="2 3">
    <name type="scientific">Halteria grandinella</name>
    <dbReference type="NCBI Taxonomy" id="5974"/>
    <lineage>
        <taxon>Eukaryota</taxon>
        <taxon>Sar</taxon>
        <taxon>Alveolata</taxon>
        <taxon>Ciliophora</taxon>
        <taxon>Intramacronucleata</taxon>
        <taxon>Spirotrichea</taxon>
        <taxon>Stichotrichia</taxon>
        <taxon>Sporadotrichida</taxon>
        <taxon>Halteriidae</taxon>
        <taxon>Halteria</taxon>
    </lineage>
</organism>
<evidence type="ECO:0000313" key="3">
    <source>
        <dbReference type="Proteomes" id="UP000785679"/>
    </source>
</evidence>
<evidence type="ECO:0000256" key="1">
    <source>
        <dbReference type="SAM" id="MobiDB-lite"/>
    </source>
</evidence>
<sequence>MKAFGGLSQSGKRTSNMRGSQMYVQKISGKNMIYQDYDGIKTRKSIDIYNKMESIASDGMMKLHVKIDSMITLMQNQQKDIEAIRQSLNSNGILIKEPRKTTQQLNLQMANIIEEENENQSKESSNISISDDTNSDNENVIKLNSDKSGSSQSLSMFNKSKLIAKNSSSQSVNVEPDGRRSRILAPQNLGGQNETQSNQRDSIHSQSRTDQNLARKSQFYRASNVEGINPMKQLVEEYKSQRQSSRRQTAKESIQMLNQQQRNSLKITLPLETMPSSIQSPPFKSPLANQSNRLIPSIISHTGQQDSVNILNLNQSIPNIPSQPASEPIKRHIDTQYIQRVMNLIKIKQEQMKQSSPQPHQTSLNKVIPIQDFEISQDDPREKHKIQFNEMQVKQESFVSAEESIIQMEAPKYNMMPSKMPKEQREKSEELSHDTKDVSMPGNSGSQHATLESIVDQNSPEETVNLEQRNKISNRQQQQIFFAQVAEKNQDYILASQQRINQESILYHPQQIFEDPLQNNSSKNSSRRLNETKAAQVLEKLDNIMLINESKEELDEMIEEEIARLQ</sequence>
<feature type="compositionally biased region" description="Polar residues" evidence="1">
    <location>
        <begin position="146"/>
        <end position="158"/>
    </location>
</feature>
<accession>A0A8J8T9S2</accession>
<feature type="compositionally biased region" description="Polar residues" evidence="1">
    <location>
        <begin position="241"/>
        <end position="259"/>
    </location>
</feature>
<keyword evidence="3" id="KW-1185">Reference proteome</keyword>
<feature type="compositionally biased region" description="Basic and acidic residues" evidence="1">
    <location>
        <begin position="420"/>
        <end position="437"/>
    </location>
</feature>
<dbReference type="AlphaFoldDB" id="A0A8J8T9S2"/>
<proteinExistence type="predicted"/>
<name>A0A8J8T9S2_HALGN</name>
<dbReference type="EMBL" id="RRYP01000911">
    <property type="protein sequence ID" value="TNV86676.1"/>
    <property type="molecule type" value="Genomic_DNA"/>
</dbReference>
<gene>
    <name evidence="2" type="ORF">FGO68_gene1755</name>
</gene>
<feature type="region of interest" description="Disordered" evidence="1">
    <location>
        <begin position="417"/>
        <end position="448"/>
    </location>
</feature>
<feature type="region of interest" description="Disordered" evidence="1">
    <location>
        <begin position="237"/>
        <end position="259"/>
    </location>
</feature>
<evidence type="ECO:0000313" key="2">
    <source>
        <dbReference type="EMBL" id="TNV86676.1"/>
    </source>
</evidence>
<protein>
    <submittedName>
        <fullName evidence="2">Uncharacterized protein</fullName>
    </submittedName>
</protein>
<reference evidence="2" key="1">
    <citation type="submission" date="2019-06" db="EMBL/GenBank/DDBJ databases">
        <authorList>
            <person name="Zheng W."/>
        </authorList>
    </citation>
    <scope>NUCLEOTIDE SEQUENCE</scope>
    <source>
        <strain evidence="2">QDHG01</strain>
    </source>
</reference>